<dbReference type="AlphaFoldDB" id="E5AUD3"/>
<dbReference type="GO" id="GO:0005829">
    <property type="term" value="C:cytosol"/>
    <property type="evidence" value="ECO:0007669"/>
    <property type="project" value="TreeGrafter"/>
</dbReference>
<gene>
    <name evidence="6" type="ordered locus">RBRH_00623</name>
</gene>
<evidence type="ECO:0000313" key="6">
    <source>
        <dbReference type="EMBL" id="CBW76706.1"/>
    </source>
</evidence>
<dbReference type="SUPFAM" id="SSF53474">
    <property type="entry name" value="alpha/beta-Hydrolases"/>
    <property type="match status" value="1"/>
</dbReference>
<dbReference type="HOGENOM" id="CLU_000022_2_11_4"/>
<accession>E5AUD3</accession>
<comment type="cofactor">
    <cofactor evidence="1">
        <name>pantetheine 4'-phosphate</name>
        <dbReference type="ChEBI" id="CHEBI:47942"/>
    </cofactor>
</comment>
<evidence type="ECO:0000313" key="7">
    <source>
        <dbReference type="Proteomes" id="UP000007437"/>
    </source>
</evidence>
<dbReference type="PROSITE" id="PS50075">
    <property type="entry name" value="CARRIER"/>
    <property type="match status" value="1"/>
</dbReference>
<dbReference type="InterPro" id="IPR045851">
    <property type="entry name" value="AMP-bd_C_sf"/>
</dbReference>
<dbReference type="InterPro" id="IPR025110">
    <property type="entry name" value="AMP-bd_C"/>
</dbReference>
<keyword evidence="6" id="KW-0614">Plasmid</keyword>
<dbReference type="Proteomes" id="UP000007437">
    <property type="component" value="Plasmid pBRH01"/>
</dbReference>
<dbReference type="FunFam" id="2.30.38.10:FF:000001">
    <property type="entry name" value="Non-ribosomal peptide synthetase PvdI"/>
    <property type="match status" value="1"/>
</dbReference>
<dbReference type="SMART" id="SM00823">
    <property type="entry name" value="PKS_PP"/>
    <property type="match status" value="1"/>
</dbReference>
<geneLocation type="plasmid" evidence="6 7">
    <name>pBRH01</name>
</geneLocation>
<dbReference type="PANTHER" id="PTHR45527:SF14">
    <property type="entry name" value="PLIPASTATIN SYNTHASE SUBUNIT B"/>
    <property type="match status" value="1"/>
</dbReference>
<evidence type="ECO:0000256" key="1">
    <source>
        <dbReference type="ARBA" id="ARBA00001957"/>
    </source>
</evidence>
<dbReference type="KEGG" id="brh:RBRH_00623"/>
<dbReference type="PANTHER" id="PTHR45527">
    <property type="entry name" value="NONRIBOSOMAL PEPTIDE SYNTHETASE"/>
    <property type="match status" value="1"/>
</dbReference>
<dbReference type="InterPro" id="IPR036736">
    <property type="entry name" value="ACP-like_sf"/>
</dbReference>
<dbReference type="FunFam" id="1.10.1200.10:FF:000005">
    <property type="entry name" value="Nonribosomal peptide synthetase 1"/>
    <property type="match status" value="1"/>
</dbReference>
<dbReference type="Pfam" id="PF00975">
    <property type="entry name" value="Thioesterase"/>
    <property type="match status" value="1"/>
</dbReference>
<dbReference type="InterPro" id="IPR020806">
    <property type="entry name" value="PKS_PP-bd"/>
</dbReference>
<dbReference type="GO" id="GO:0031177">
    <property type="term" value="F:phosphopantetheine binding"/>
    <property type="evidence" value="ECO:0007669"/>
    <property type="project" value="InterPro"/>
</dbReference>
<keyword evidence="6" id="KW-0436">Ligase</keyword>
<dbReference type="GO" id="GO:0016874">
    <property type="term" value="F:ligase activity"/>
    <property type="evidence" value="ECO:0007669"/>
    <property type="project" value="UniProtKB-KW"/>
</dbReference>
<dbReference type="InterPro" id="IPR029058">
    <property type="entry name" value="AB_hydrolase_fold"/>
</dbReference>
<name>E5AUD3_MYCRK</name>
<dbReference type="InterPro" id="IPR042099">
    <property type="entry name" value="ANL_N_sf"/>
</dbReference>
<comment type="similarity">
    <text evidence="2">Belongs to the ATP-dependent AMP-binding enzyme family.</text>
</comment>
<dbReference type="GO" id="GO:0044550">
    <property type="term" value="P:secondary metabolite biosynthetic process"/>
    <property type="evidence" value="ECO:0007669"/>
    <property type="project" value="TreeGrafter"/>
</dbReference>
<dbReference type="SUPFAM" id="SSF47336">
    <property type="entry name" value="ACP-like"/>
    <property type="match status" value="1"/>
</dbReference>
<dbReference type="eggNOG" id="COG1020">
    <property type="taxonomic scope" value="Bacteria"/>
</dbReference>
<sequence length="402" mass="43622">MGSPIGVRIPDLKIYLLDAYKQPVPLGATGELYIGGAGVARGYLNRPELTAERFVRDPFASERDARMYKTGDLARYLPDGNLEFLGRNDHQVKIRGFRIELGEIEACLARHAQVREAVALAVGEGQDKRLVAYVVAEPDEALAGTLRTHVAAALPEYMVPSAFVRLDAFPLTPNGKLDRRALPVPDAQAFAQQAYEAPQGELESMLAAVWSELLGIEQVGRHDNFFALGGHSLLAVRLMDRVAALGIALPLTTLFAAPTLADLAQRVSAQDSVQDDSFAVLLPIQSHGARPALFCVHPVTGLSWHYRGLANHLEADQPVYGLQARGLDDVTSPALTIEAMAMDYVQQIRCIQPEGPYYLLGWSFGGKVVHSMATQLEQQGERVALLAVLEDWPAVCAAGPAK</sequence>
<protein>
    <submittedName>
        <fullName evidence="6">Non-ribosomal peptide synthetase modules</fullName>
        <ecNumber evidence="6">6.3.2.-</ecNumber>
    </submittedName>
</protein>
<evidence type="ECO:0000256" key="4">
    <source>
        <dbReference type="ARBA" id="ARBA00022553"/>
    </source>
</evidence>
<dbReference type="Gene3D" id="3.30.300.30">
    <property type="match status" value="1"/>
</dbReference>
<dbReference type="GO" id="GO:0043041">
    <property type="term" value="P:amino acid activation for nonribosomal peptide biosynthetic process"/>
    <property type="evidence" value="ECO:0007669"/>
    <property type="project" value="TreeGrafter"/>
</dbReference>
<dbReference type="Pfam" id="PF13193">
    <property type="entry name" value="AMP-binding_C"/>
    <property type="match status" value="1"/>
</dbReference>
<evidence type="ECO:0000256" key="2">
    <source>
        <dbReference type="ARBA" id="ARBA00006432"/>
    </source>
</evidence>
<evidence type="ECO:0000256" key="3">
    <source>
        <dbReference type="ARBA" id="ARBA00022450"/>
    </source>
</evidence>
<proteinExistence type="inferred from homology"/>
<dbReference type="Gene3D" id="3.40.50.12780">
    <property type="entry name" value="N-terminal domain of ligase-like"/>
    <property type="match status" value="1"/>
</dbReference>
<dbReference type="FunFam" id="3.30.300.30:FF:000010">
    <property type="entry name" value="Enterobactin synthetase component F"/>
    <property type="match status" value="1"/>
</dbReference>
<dbReference type="Pfam" id="PF00550">
    <property type="entry name" value="PP-binding"/>
    <property type="match status" value="1"/>
</dbReference>
<dbReference type="EC" id="6.3.2.-" evidence="6"/>
<dbReference type="EMBL" id="FR687360">
    <property type="protein sequence ID" value="CBW76706.1"/>
    <property type="molecule type" value="Genomic_DNA"/>
</dbReference>
<dbReference type="SUPFAM" id="SSF56801">
    <property type="entry name" value="Acetyl-CoA synthetase-like"/>
    <property type="match status" value="1"/>
</dbReference>
<reference evidence="6 7" key="1">
    <citation type="journal article" date="2011" name="J. Bacteriol.">
        <title>Complete genome sequence of Burkholderia rhizoxinica, an endosymbiont of Rhizopus microsporus.</title>
        <authorList>
            <person name="Lackner G."/>
            <person name="Moebius N."/>
            <person name="Partida-Martinez L."/>
            <person name="Hertweck C."/>
        </authorList>
    </citation>
    <scope>NUCLEOTIDE SEQUENCE [LARGE SCALE GENOMIC DNA]</scope>
    <source>
        <strain evidence="7">DSM 19002 / CIP 109453 / HKI 454</strain>
        <plasmid evidence="6 7">pBRH01</plasmid>
    </source>
</reference>
<organism evidence="6 7">
    <name type="scientific">Mycetohabitans rhizoxinica (strain DSM 19002 / CIP 109453 / HKI 454)</name>
    <name type="common">Paraburkholderia rhizoxinica</name>
    <dbReference type="NCBI Taxonomy" id="882378"/>
    <lineage>
        <taxon>Bacteria</taxon>
        <taxon>Pseudomonadati</taxon>
        <taxon>Pseudomonadota</taxon>
        <taxon>Betaproteobacteria</taxon>
        <taxon>Burkholderiales</taxon>
        <taxon>Burkholderiaceae</taxon>
        <taxon>Mycetohabitans</taxon>
    </lineage>
</organism>
<evidence type="ECO:0000259" key="5">
    <source>
        <dbReference type="PROSITE" id="PS50075"/>
    </source>
</evidence>
<dbReference type="InterPro" id="IPR001031">
    <property type="entry name" value="Thioesterase"/>
</dbReference>
<dbReference type="InterPro" id="IPR009081">
    <property type="entry name" value="PP-bd_ACP"/>
</dbReference>
<keyword evidence="4" id="KW-0597">Phosphoprotein</keyword>
<dbReference type="Gene3D" id="3.40.50.1820">
    <property type="entry name" value="alpha/beta hydrolase"/>
    <property type="match status" value="1"/>
</dbReference>
<feature type="domain" description="Carrier" evidence="5">
    <location>
        <begin position="197"/>
        <end position="271"/>
    </location>
</feature>
<keyword evidence="3" id="KW-0596">Phosphopantetheine</keyword>